<gene>
    <name evidence="1" type="ordered locus">CLI_1842</name>
</gene>
<dbReference type="Proteomes" id="UP000002410">
    <property type="component" value="Chromosome"/>
</dbReference>
<reference evidence="2" key="1">
    <citation type="submission" date="2007-06" db="EMBL/GenBank/DDBJ databases">
        <authorList>
            <person name="Brinkac L.M."/>
            <person name="Daugherty S."/>
            <person name="Dodson R.J."/>
            <person name="Madupu R."/>
            <person name="Brown J.L."/>
            <person name="Bruce D."/>
            <person name="Detter C."/>
            <person name="Munk C."/>
            <person name="Smith L.A."/>
            <person name="Smith T.J."/>
            <person name="White O."/>
            <person name="Brettin T.S."/>
        </authorList>
    </citation>
    <scope>NUCLEOTIDE SEQUENCE [LARGE SCALE GENOMIC DNA]</scope>
    <source>
        <strain evidence="2">Langeland / NCTC 10281 / Type F</strain>
    </source>
</reference>
<accession>A7GE92</accession>
<dbReference type="HOGENOM" id="CLU_3214329_0_0_9"/>
<protein>
    <submittedName>
        <fullName evidence="1">Uncharacterized protein</fullName>
    </submittedName>
</protein>
<dbReference type="AlphaFoldDB" id="A7GE92"/>
<dbReference type="EMBL" id="CP000728">
    <property type="protein sequence ID" value="ABS42096.1"/>
    <property type="molecule type" value="Genomic_DNA"/>
</dbReference>
<organism evidence="1 2">
    <name type="scientific">Clostridium botulinum (strain Langeland / NCTC 10281 / Type F)</name>
    <dbReference type="NCBI Taxonomy" id="441772"/>
    <lineage>
        <taxon>Bacteria</taxon>
        <taxon>Bacillati</taxon>
        <taxon>Bacillota</taxon>
        <taxon>Clostridia</taxon>
        <taxon>Eubacteriales</taxon>
        <taxon>Clostridiaceae</taxon>
        <taxon>Clostridium</taxon>
    </lineage>
</organism>
<proteinExistence type="predicted"/>
<sequence length="44" mass="5357">MKFRVLIKRSDIFLNFYSTESNVFEYTIYGDKIFILIELLCLFL</sequence>
<name>A7GE92_CLOBL</name>
<evidence type="ECO:0000313" key="1">
    <source>
        <dbReference type="EMBL" id="ABS42096.1"/>
    </source>
</evidence>
<evidence type="ECO:0000313" key="2">
    <source>
        <dbReference type="Proteomes" id="UP000002410"/>
    </source>
</evidence>
<dbReference type="KEGG" id="cbf:CLI_1842"/>